<gene>
    <name evidence="2" type="ORF">HMPREF3208_01077</name>
</gene>
<evidence type="ECO:0000313" key="3">
    <source>
        <dbReference type="Proteomes" id="UP000070687"/>
    </source>
</evidence>
<dbReference type="PATRIC" id="fig|2702.100.peg.1064"/>
<accession>A0A133NSQ4</accession>
<comment type="caution">
    <text evidence="2">The sequence shown here is derived from an EMBL/GenBank/DDBJ whole genome shotgun (WGS) entry which is preliminary data.</text>
</comment>
<evidence type="ECO:0000256" key="1">
    <source>
        <dbReference type="SAM" id="MobiDB-lite"/>
    </source>
</evidence>
<evidence type="ECO:0008006" key="4">
    <source>
        <dbReference type="Google" id="ProtNLM"/>
    </source>
</evidence>
<sequence length="413" mass="45110">MDTIRLTGIRPKGDDITIGIYRFIYVDAVLQVNLSKALDGNETHAIDIPQVIDRLACALRQCEHDDEIEDHPAIALELIAKAVADSAMRTWQISEAEITVHASLRSQYYGLQSTVDDVSVTLHRVAQEEFDLNNSVTPESIAHVAVRGGRVEVDEFDDSEVADYYRSLISIDEEEKQRKEDEEAAAAAQAAMDIANAAAPNDASAHANQQDASVSDVADSDDAQHGTDLVKHERKSPFFGICPLPMQTTAVVAMKGVAQQATRSAMLRTIALLEQDRDSRVDGVSALYVVNALEGDYYAAVFLLSSSGDEYELLRLVRAVATLHKDTVTVHVLGARSYGESAASTKTINPEGLPREIAEMVTVNPKSPELMPWLQIESDAALDDNPVSYSLAFALDTQTVGVYSEQWLVGDDY</sequence>
<feature type="compositionally biased region" description="Low complexity" evidence="1">
    <location>
        <begin position="200"/>
        <end position="217"/>
    </location>
</feature>
<name>A0A133NSQ4_GARVA</name>
<organism evidence="2 3">
    <name type="scientific">Gardnerella vaginalis</name>
    <dbReference type="NCBI Taxonomy" id="2702"/>
    <lineage>
        <taxon>Bacteria</taxon>
        <taxon>Bacillati</taxon>
        <taxon>Actinomycetota</taxon>
        <taxon>Actinomycetes</taxon>
        <taxon>Bifidobacteriales</taxon>
        <taxon>Bifidobacteriaceae</taxon>
        <taxon>Gardnerella</taxon>
    </lineage>
</organism>
<dbReference type="Proteomes" id="UP000070687">
    <property type="component" value="Unassembled WGS sequence"/>
</dbReference>
<dbReference type="EMBL" id="LRQB01000071">
    <property type="protein sequence ID" value="KXA19316.1"/>
    <property type="molecule type" value="Genomic_DNA"/>
</dbReference>
<dbReference type="OrthoDB" id="9808041at2"/>
<reference evidence="2 3" key="1">
    <citation type="submission" date="2016-01" db="EMBL/GenBank/DDBJ databases">
        <authorList>
            <person name="Oliw E.H."/>
        </authorList>
    </citation>
    <scope>NUCLEOTIDE SEQUENCE [LARGE SCALE GENOMIC DNA]</scope>
    <source>
        <strain evidence="2 3">PSS_7772B</strain>
    </source>
</reference>
<evidence type="ECO:0000313" key="2">
    <source>
        <dbReference type="EMBL" id="KXA19316.1"/>
    </source>
</evidence>
<feature type="region of interest" description="Disordered" evidence="1">
    <location>
        <begin position="200"/>
        <end position="227"/>
    </location>
</feature>
<dbReference type="AlphaFoldDB" id="A0A133NSQ4"/>
<protein>
    <recommendedName>
        <fullName evidence="4">Dihydroneopterin aldolase</fullName>
    </recommendedName>
</protein>
<proteinExistence type="predicted"/>
<dbReference type="RefSeq" id="WP_064347450.1">
    <property type="nucleotide sequence ID" value="NZ_KQ956868.1"/>
</dbReference>